<comment type="caution">
    <text evidence="3">The sequence shown here is derived from an EMBL/GenBank/DDBJ whole genome shotgun (WGS) entry which is preliminary data.</text>
</comment>
<dbReference type="CDD" id="cd03813">
    <property type="entry name" value="GT4-like"/>
    <property type="match status" value="1"/>
</dbReference>
<dbReference type="InterPro" id="IPR001296">
    <property type="entry name" value="Glyco_trans_1"/>
</dbReference>
<evidence type="ECO:0000259" key="2">
    <source>
        <dbReference type="Pfam" id="PF11997"/>
    </source>
</evidence>
<evidence type="ECO:0000313" key="4">
    <source>
        <dbReference type="Proteomes" id="UP000241222"/>
    </source>
</evidence>
<sequence>MRWFNSRKPYFNSNEDVDICLLLEGTYPYVRGGVSSWVHQIISGLPEYRFHLIFLGGHPDFYDEPAYEFPENVVGFEVHYLLLDKRQLKPSARSGKKHLFSVWNHFLSYFESKGEPIPSQLLSEVSEFLDTDNKLTLIDFLYSRASWEVLTERYIESSPRQSFVDFFWTYRNIYQPLFVLSRISQNLPKAKLFHSVSTGYAGFLGALSREKTQTPFILTEHGIYTKERKIDLSQATWIKDHHSQIDISIHKGMHSTRKTWIQFFEQLGLSAYHQADHIVALFEGNRQRQHTDGAPKDKTRVIVNGINTKRFEDAYHRRPDTPPMVVGLVGRVVPIKDIKTFIRTMRGAIETLPKLEGWIIGPMEEDKEYVRECELLIESLDLKGRVKMLGNKNVAEIMPALGVMMLTSISEAQPLVLLEAMAAGIPCIATEVGACREIIDGAEGEDAAIGSAGEIIPIASPTEGAHAIINVLGDRRKWLQAGDNGRIRVKRYYDEPIMYGAYRSLYKEAISGRHRI</sequence>
<dbReference type="Gene3D" id="3.40.50.2000">
    <property type="entry name" value="Glycogen Phosphorylase B"/>
    <property type="match status" value="2"/>
</dbReference>
<dbReference type="PANTHER" id="PTHR12526">
    <property type="entry name" value="GLYCOSYLTRANSFERASE"/>
    <property type="match status" value="1"/>
</dbReference>
<dbReference type="GO" id="GO:0016757">
    <property type="term" value="F:glycosyltransferase activity"/>
    <property type="evidence" value="ECO:0007669"/>
    <property type="project" value="InterPro"/>
</dbReference>
<dbReference type="RefSeq" id="WP_107347475.1">
    <property type="nucleotide sequence ID" value="NZ_PYMH01000001.1"/>
</dbReference>
<dbReference type="Pfam" id="PF11997">
    <property type="entry name" value="DUF3492"/>
    <property type="match status" value="1"/>
</dbReference>
<dbReference type="NCBIfam" id="NF038011">
    <property type="entry name" value="PelF"/>
    <property type="match status" value="1"/>
</dbReference>
<dbReference type="InterPro" id="IPR047691">
    <property type="entry name" value="PelF-like"/>
</dbReference>
<dbReference type="InterPro" id="IPR022622">
    <property type="entry name" value="DUF3492"/>
</dbReference>
<name>A0A2T3J496_9GAMM</name>
<evidence type="ECO:0000313" key="3">
    <source>
        <dbReference type="EMBL" id="PSU36121.1"/>
    </source>
</evidence>
<gene>
    <name evidence="3" type="ORF">C9I99_03705</name>
</gene>
<dbReference type="AlphaFoldDB" id="A0A2T3J496"/>
<dbReference type="Proteomes" id="UP000241222">
    <property type="component" value="Unassembled WGS sequence"/>
</dbReference>
<dbReference type="PANTHER" id="PTHR12526:SF608">
    <property type="entry name" value="PELF"/>
    <property type="match status" value="1"/>
</dbReference>
<dbReference type="Pfam" id="PF00534">
    <property type="entry name" value="Glycos_transf_1"/>
    <property type="match status" value="1"/>
</dbReference>
<feature type="domain" description="Glycosyl transferase family 1" evidence="1">
    <location>
        <begin position="321"/>
        <end position="486"/>
    </location>
</feature>
<dbReference type="GO" id="GO:1901135">
    <property type="term" value="P:carbohydrate derivative metabolic process"/>
    <property type="evidence" value="ECO:0007669"/>
    <property type="project" value="UniProtKB-ARBA"/>
</dbReference>
<reference evidence="3 4" key="1">
    <citation type="submission" date="2018-03" db="EMBL/GenBank/DDBJ databases">
        <title>Whole genome sequencing of Histamine producing bacteria.</title>
        <authorList>
            <person name="Butler K."/>
        </authorList>
    </citation>
    <scope>NUCLEOTIDE SEQUENCE [LARGE SCALE GENOMIC DNA]</scope>
    <source>
        <strain evidence="3 4">JCM 13586</strain>
    </source>
</reference>
<keyword evidence="4" id="KW-1185">Reference proteome</keyword>
<keyword evidence="3" id="KW-0808">Transferase</keyword>
<dbReference type="OrthoDB" id="9772485at2"/>
<proteinExistence type="predicted"/>
<dbReference type="EMBL" id="PYMH01000001">
    <property type="protein sequence ID" value="PSU36121.1"/>
    <property type="molecule type" value="Genomic_DNA"/>
</dbReference>
<evidence type="ECO:0000259" key="1">
    <source>
        <dbReference type="Pfam" id="PF00534"/>
    </source>
</evidence>
<dbReference type="SUPFAM" id="SSF53756">
    <property type="entry name" value="UDP-Glycosyltransferase/glycogen phosphorylase"/>
    <property type="match status" value="1"/>
</dbReference>
<organism evidence="3 4">
    <name type="scientific">Photobacterium lutimaris</name>
    <dbReference type="NCBI Taxonomy" id="388278"/>
    <lineage>
        <taxon>Bacteria</taxon>
        <taxon>Pseudomonadati</taxon>
        <taxon>Pseudomonadota</taxon>
        <taxon>Gammaproteobacteria</taxon>
        <taxon>Vibrionales</taxon>
        <taxon>Vibrionaceae</taxon>
        <taxon>Photobacterium</taxon>
    </lineage>
</organism>
<protein>
    <submittedName>
        <fullName evidence="3">Glycosyl transferase family 1</fullName>
    </submittedName>
</protein>
<feature type="domain" description="DUF3492" evidence="2">
    <location>
        <begin position="18"/>
        <end position="296"/>
    </location>
</feature>
<accession>A0A2T3J496</accession>